<dbReference type="Pfam" id="PF08843">
    <property type="entry name" value="AbiEii"/>
    <property type="match status" value="1"/>
</dbReference>
<sequence length="299" mass="34374">MATETYKRQVALLLDVLPEVAKEEIFALHGGTAINLFVRNMPRLSVDIDLTYLPIEDRKDSLQNISDGLSRINENILTILPKAKISLVEETSKLLIAHQGAQIKLEVNQTNRGALHDPKILPLCEKAQEEFEAFCEVPVVGMGQLYGGKICAALDRQHPRDLFDVKYFLENTEFTDEHREGLLLAILSSNRPLEELLYPNYLDQRAALVNQFEGMANEPFSYEDFEKARENLIETIHGSLTDDDKAFLISIQSLQSDWSIYNFERFPSIQWKLQNLQRLKENNPEKYKRQLPDLKNRLS</sequence>
<organism evidence="1 2">
    <name type="scientific">Marivirga lumbricoides</name>
    <dbReference type="NCBI Taxonomy" id="1046115"/>
    <lineage>
        <taxon>Bacteria</taxon>
        <taxon>Pseudomonadati</taxon>
        <taxon>Bacteroidota</taxon>
        <taxon>Cytophagia</taxon>
        <taxon>Cytophagales</taxon>
        <taxon>Marivirgaceae</taxon>
        <taxon>Marivirga</taxon>
    </lineage>
</organism>
<dbReference type="Proteomes" id="UP000636010">
    <property type="component" value="Unassembled WGS sequence"/>
</dbReference>
<protein>
    <recommendedName>
        <fullName evidence="3">Nucleotidyltransferase</fullName>
    </recommendedName>
</protein>
<dbReference type="RefSeq" id="WP_155174791.1">
    <property type="nucleotide sequence ID" value="NZ_BAABHU010000006.1"/>
</dbReference>
<evidence type="ECO:0000313" key="2">
    <source>
        <dbReference type="Proteomes" id="UP000636010"/>
    </source>
</evidence>
<evidence type="ECO:0000313" key="1">
    <source>
        <dbReference type="EMBL" id="GGC36445.1"/>
    </source>
</evidence>
<dbReference type="EMBL" id="BMEC01000006">
    <property type="protein sequence ID" value="GGC36445.1"/>
    <property type="molecule type" value="Genomic_DNA"/>
</dbReference>
<comment type="caution">
    <text evidence="1">The sequence shown here is derived from an EMBL/GenBank/DDBJ whole genome shotgun (WGS) entry which is preliminary data.</text>
</comment>
<proteinExistence type="predicted"/>
<dbReference type="InterPro" id="IPR014942">
    <property type="entry name" value="AbiEii"/>
</dbReference>
<dbReference type="Gene3D" id="3.10.450.620">
    <property type="entry name" value="JHP933, nucleotidyltransferase-like core domain"/>
    <property type="match status" value="1"/>
</dbReference>
<name>A0ABQ1MBW6_9BACT</name>
<gene>
    <name evidence="1" type="ORF">GCM10011506_22310</name>
</gene>
<evidence type="ECO:0008006" key="3">
    <source>
        <dbReference type="Google" id="ProtNLM"/>
    </source>
</evidence>
<keyword evidence="2" id="KW-1185">Reference proteome</keyword>
<reference evidence="2" key="1">
    <citation type="journal article" date="2019" name="Int. J. Syst. Evol. Microbiol.">
        <title>The Global Catalogue of Microorganisms (GCM) 10K type strain sequencing project: providing services to taxonomists for standard genome sequencing and annotation.</title>
        <authorList>
            <consortium name="The Broad Institute Genomics Platform"/>
            <consortium name="The Broad Institute Genome Sequencing Center for Infectious Disease"/>
            <person name="Wu L."/>
            <person name="Ma J."/>
        </authorList>
    </citation>
    <scope>NUCLEOTIDE SEQUENCE [LARGE SCALE GENOMIC DNA]</scope>
    <source>
        <strain evidence="2">CGMCC 1.10832</strain>
    </source>
</reference>
<accession>A0ABQ1MBW6</accession>